<protein>
    <submittedName>
        <fullName evidence="2">Reverse transcriptase domain-containing protein</fullName>
    </submittedName>
</protein>
<sequence>MSEGCKAHLKALLKKNMEIFAWEPSDTTGVPRWIIEHSLNVNPTVELFCQKRMVLAPDRSQAVTKEVEEWLRAGIVRPVKYPTWISNPVLIGRNLEAYVDDMIIKSNDKKALLADIPETFVNLRRINMKLNPKKCSFGVEEGKLLGYMVMSEGIRANLKKMKAIADMQSPCTLKEISSGGRKRDSTNEKERETVSGTCTGLFPAGRTSRNSTRNVLSCPRQKKEKDDTETWTLFTNGASNRKGSGASLVLISPNGMEFTYALRLNFTRTNNEAEYEALLAGLHKAAKMKVQAISVNVDSKLVASQIIGSYVANRTSVIKYLATTKECIAGFKSFAIQNIPKNLNQKANVLSKLATVAFDHLTKEVSVEVLSEWSMDRKEVSAIVEEEEDNWMTPIIRCLKEGVWPQDKTEAKTLRMKINQYVLEGDSCSDTEAPENIMTSIMAQWGMDILGPLPQSAGKVKFVIVAIDYFTKWIEAKPLAKITEKEVKKFVWDNIVCQFGLPKVIVTDNGTQFVNDPFKSWCEKLNIQQMNTAVSHPQVNDLVEKS</sequence>
<keyword evidence="2" id="KW-0695">RNA-directed DNA polymerase</keyword>
<dbReference type="GO" id="GO:0003964">
    <property type="term" value="F:RNA-directed DNA polymerase activity"/>
    <property type="evidence" value="ECO:0007669"/>
    <property type="project" value="UniProtKB-KW"/>
</dbReference>
<comment type="caution">
    <text evidence="2">The sequence shown here is derived from an EMBL/GenBank/DDBJ whole genome shotgun (WGS) entry which is preliminary data.</text>
</comment>
<dbReference type="Gene3D" id="3.30.70.270">
    <property type="match status" value="1"/>
</dbReference>
<dbReference type="InterPro" id="IPR001584">
    <property type="entry name" value="Integrase_cat-core"/>
</dbReference>
<dbReference type="PANTHER" id="PTHR48475">
    <property type="entry name" value="RIBONUCLEASE H"/>
    <property type="match status" value="1"/>
</dbReference>
<proteinExistence type="predicted"/>
<organism evidence="2 3">
    <name type="scientific">Tanacetum coccineum</name>
    <dbReference type="NCBI Taxonomy" id="301880"/>
    <lineage>
        <taxon>Eukaryota</taxon>
        <taxon>Viridiplantae</taxon>
        <taxon>Streptophyta</taxon>
        <taxon>Embryophyta</taxon>
        <taxon>Tracheophyta</taxon>
        <taxon>Spermatophyta</taxon>
        <taxon>Magnoliopsida</taxon>
        <taxon>eudicotyledons</taxon>
        <taxon>Gunneridae</taxon>
        <taxon>Pentapetalae</taxon>
        <taxon>asterids</taxon>
        <taxon>campanulids</taxon>
        <taxon>Asterales</taxon>
        <taxon>Asteraceae</taxon>
        <taxon>Asteroideae</taxon>
        <taxon>Anthemideae</taxon>
        <taxon>Anthemidinae</taxon>
        <taxon>Tanacetum</taxon>
    </lineage>
</organism>
<accession>A0ABQ5FTE4</accession>
<feature type="domain" description="Integrase catalytic" evidence="1">
    <location>
        <begin position="430"/>
        <end position="546"/>
    </location>
</feature>
<dbReference type="Pfam" id="PF13456">
    <property type="entry name" value="RVT_3"/>
    <property type="match status" value="1"/>
</dbReference>
<dbReference type="InterPro" id="IPR043502">
    <property type="entry name" value="DNA/RNA_pol_sf"/>
</dbReference>
<dbReference type="CDD" id="cd09279">
    <property type="entry name" value="RNase_HI_like"/>
    <property type="match status" value="1"/>
</dbReference>
<dbReference type="EMBL" id="BQNB010017719">
    <property type="protein sequence ID" value="GJT66489.1"/>
    <property type="molecule type" value="Genomic_DNA"/>
</dbReference>
<reference evidence="2" key="1">
    <citation type="journal article" date="2022" name="Int. J. Mol. Sci.">
        <title>Draft Genome of Tanacetum Coccineum: Genomic Comparison of Closely Related Tanacetum-Family Plants.</title>
        <authorList>
            <person name="Yamashiro T."/>
            <person name="Shiraishi A."/>
            <person name="Nakayama K."/>
            <person name="Satake H."/>
        </authorList>
    </citation>
    <scope>NUCLEOTIDE SEQUENCE</scope>
</reference>
<dbReference type="InterPro" id="IPR002156">
    <property type="entry name" value="RNaseH_domain"/>
</dbReference>
<dbReference type="PROSITE" id="PS50994">
    <property type="entry name" value="INTEGRASE"/>
    <property type="match status" value="1"/>
</dbReference>
<dbReference type="SUPFAM" id="SSF56672">
    <property type="entry name" value="DNA/RNA polymerases"/>
    <property type="match status" value="1"/>
</dbReference>
<dbReference type="Pfam" id="PF00078">
    <property type="entry name" value="RVT_1"/>
    <property type="match status" value="1"/>
</dbReference>
<dbReference type="PANTHER" id="PTHR48475:SF1">
    <property type="entry name" value="RNASE H TYPE-1 DOMAIN-CONTAINING PROTEIN"/>
    <property type="match status" value="1"/>
</dbReference>
<keyword evidence="2" id="KW-0808">Transferase</keyword>
<dbReference type="InterPro" id="IPR012337">
    <property type="entry name" value="RNaseH-like_sf"/>
</dbReference>
<keyword evidence="2" id="KW-0548">Nucleotidyltransferase</keyword>
<dbReference type="InterPro" id="IPR043128">
    <property type="entry name" value="Rev_trsase/Diguanyl_cyclase"/>
</dbReference>
<dbReference type="Pfam" id="PF00665">
    <property type="entry name" value="rve"/>
    <property type="match status" value="1"/>
</dbReference>
<dbReference type="SUPFAM" id="SSF53098">
    <property type="entry name" value="Ribonuclease H-like"/>
    <property type="match status" value="1"/>
</dbReference>
<evidence type="ECO:0000259" key="1">
    <source>
        <dbReference type="PROSITE" id="PS50994"/>
    </source>
</evidence>
<gene>
    <name evidence="2" type="ORF">Tco_1017969</name>
</gene>
<dbReference type="Gene3D" id="3.30.420.10">
    <property type="entry name" value="Ribonuclease H-like superfamily/Ribonuclease H"/>
    <property type="match status" value="2"/>
</dbReference>
<keyword evidence="3" id="KW-1185">Reference proteome</keyword>
<name>A0ABQ5FTE4_9ASTR</name>
<evidence type="ECO:0000313" key="3">
    <source>
        <dbReference type="Proteomes" id="UP001151760"/>
    </source>
</evidence>
<reference evidence="2" key="2">
    <citation type="submission" date="2022-01" db="EMBL/GenBank/DDBJ databases">
        <authorList>
            <person name="Yamashiro T."/>
            <person name="Shiraishi A."/>
            <person name="Satake H."/>
            <person name="Nakayama K."/>
        </authorList>
    </citation>
    <scope>NUCLEOTIDE SEQUENCE</scope>
</reference>
<evidence type="ECO:0000313" key="2">
    <source>
        <dbReference type="EMBL" id="GJT66489.1"/>
    </source>
</evidence>
<dbReference type="InterPro" id="IPR036397">
    <property type="entry name" value="RNaseH_sf"/>
</dbReference>
<dbReference type="Proteomes" id="UP001151760">
    <property type="component" value="Unassembled WGS sequence"/>
</dbReference>
<dbReference type="InterPro" id="IPR000477">
    <property type="entry name" value="RT_dom"/>
</dbReference>